<comment type="caution">
    <text evidence="1">The sequence shown here is derived from an EMBL/GenBank/DDBJ whole genome shotgun (WGS) entry which is preliminary data.</text>
</comment>
<protein>
    <submittedName>
        <fullName evidence="1">Uncharacterized protein</fullName>
    </submittedName>
</protein>
<sequence length="114" mass="12590">VENTIILAWFCGWTLGDEKKLTFEGIKYPVKDGDGSVSRSKNGAMTPVTRPLFIFASIKLLVNLRVWSISWRQDGVLSSVHGAWIFRTPTIPVGLRDSFVLGRSSSVMSSVSQS</sequence>
<dbReference type="EMBL" id="JACEIK010009460">
    <property type="protein sequence ID" value="MCE3052330.1"/>
    <property type="molecule type" value="Genomic_DNA"/>
</dbReference>
<accession>A0ABS8WS69</accession>
<dbReference type="Proteomes" id="UP000823775">
    <property type="component" value="Unassembled WGS sequence"/>
</dbReference>
<keyword evidence="2" id="KW-1185">Reference proteome</keyword>
<name>A0ABS8WS69_DATST</name>
<gene>
    <name evidence="1" type="ORF">HAX54_052292</name>
</gene>
<evidence type="ECO:0000313" key="2">
    <source>
        <dbReference type="Proteomes" id="UP000823775"/>
    </source>
</evidence>
<organism evidence="1 2">
    <name type="scientific">Datura stramonium</name>
    <name type="common">Jimsonweed</name>
    <name type="synonym">Common thornapple</name>
    <dbReference type="NCBI Taxonomy" id="4076"/>
    <lineage>
        <taxon>Eukaryota</taxon>
        <taxon>Viridiplantae</taxon>
        <taxon>Streptophyta</taxon>
        <taxon>Embryophyta</taxon>
        <taxon>Tracheophyta</taxon>
        <taxon>Spermatophyta</taxon>
        <taxon>Magnoliopsida</taxon>
        <taxon>eudicotyledons</taxon>
        <taxon>Gunneridae</taxon>
        <taxon>Pentapetalae</taxon>
        <taxon>asterids</taxon>
        <taxon>lamiids</taxon>
        <taxon>Solanales</taxon>
        <taxon>Solanaceae</taxon>
        <taxon>Solanoideae</taxon>
        <taxon>Datureae</taxon>
        <taxon>Datura</taxon>
    </lineage>
</organism>
<reference evidence="1 2" key="1">
    <citation type="journal article" date="2021" name="BMC Genomics">
        <title>Datura genome reveals duplications of psychoactive alkaloid biosynthetic genes and high mutation rate following tissue culture.</title>
        <authorList>
            <person name="Rajewski A."/>
            <person name="Carter-House D."/>
            <person name="Stajich J."/>
            <person name="Litt A."/>
        </authorList>
    </citation>
    <scope>NUCLEOTIDE SEQUENCE [LARGE SCALE GENOMIC DNA]</scope>
    <source>
        <strain evidence="1">AR-01</strain>
    </source>
</reference>
<proteinExistence type="predicted"/>
<evidence type="ECO:0000313" key="1">
    <source>
        <dbReference type="EMBL" id="MCE3052330.1"/>
    </source>
</evidence>
<feature type="non-terminal residue" evidence="1">
    <location>
        <position position="1"/>
    </location>
</feature>